<reference evidence="1 2" key="1">
    <citation type="submission" date="2020-12" db="EMBL/GenBank/DDBJ databases">
        <title>Geomonas sp. Red259, isolated from paddy soil.</title>
        <authorList>
            <person name="Xu Z."/>
            <person name="Zhang Z."/>
            <person name="Masuda Y."/>
            <person name="Itoh H."/>
            <person name="Senoo K."/>
        </authorList>
    </citation>
    <scope>NUCLEOTIDE SEQUENCE [LARGE SCALE GENOMIC DNA]</scope>
    <source>
        <strain evidence="1 2">Red259</strain>
    </source>
</reference>
<dbReference type="RefSeq" id="WP_199397185.1">
    <property type="nucleotide sequence ID" value="NZ_JAEMHK010000024.1"/>
</dbReference>
<evidence type="ECO:0000313" key="2">
    <source>
        <dbReference type="Proteomes" id="UP000641025"/>
    </source>
</evidence>
<sequence>MDLECIFKDVTYETLKEENLAEVLKKEFPLVDWDKPFSEFIAAKESR</sequence>
<keyword evidence="2" id="KW-1185">Reference proteome</keyword>
<gene>
    <name evidence="1" type="ORF">JFN90_21505</name>
</gene>
<dbReference type="EMBL" id="JAEMHK010000024">
    <property type="protein sequence ID" value="MBJ6802715.1"/>
    <property type="molecule type" value="Genomic_DNA"/>
</dbReference>
<accession>A0ABS0YYZ0</accession>
<organism evidence="1 2">
    <name type="scientific">Geomonas propionica</name>
    <dbReference type="NCBI Taxonomy" id="2798582"/>
    <lineage>
        <taxon>Bacteria</taxon>
        <taxon>Pseudomonadati</taxon>
        <taxon>Thermodesulfobacteriota</taxon>
        <taxon>Desulfuromonadia</taxon>
        <taxon>Geobacterales</taxon>
        <taxon>Geobacteraceae</taxon>
        <taxon>Geomonas</taxon>
    </lineage>
</organism>
<evidence type="ECO:0000313" key="1">
    <source>
        <dbReference type="EMBL" id="MBJ6802715.1"/>
    </source>
</evidence>
<name>A0ABS0YYZ0_9BACT</name>
<dbReference type="Proteomes" id="UP000641025">
    <property type="component" value="Unassembled WGS sequence"/>
</dbReference>
<proteinExistence type="predicted"/>
<protein>
    <submittedName>
        <fullName evidence="1">Uncharacterized protein</fullName>
    </submittedName>
</protein>
<comment type="caution">
    <text evidence="1">The sequence shown here is derived from an EMBL/GenBank/DDBJ whole genome shotgun (WGS) entry which is preliminary data.</text>
</comment>